<sequence>MTQIKRQASITILGSGGGVAKAILSILNHAVKDNKDPLYELLKTSEIHLIDIEQKTLYYYQNLFPNLSNKIYLYEQDLKDLTLFKEHLQKTKATIVIDASWADTIEMLTCCNELGVSYVNSALENVEVDEDETLYGFPLSERFNRFEDKKEQFNNTKAIVGSGMNPGVVQWMAHELIKKHVDNPPLACYIVEHDTSFFSDKNLVKKDTIYTSWSVECFLDEAILSYPMFVSHHLPLYMYDEVYNTEFTVKLGNKKFQGCLMPHEEVLSLGKLYDMELGFIYRVSEHTTKLIRDNLYRVDDLWEWEHQLLDPEIGQIDGEDLIGVLLVFEDHEEYIYNVMNTKQIYPIYKTNATYFQVACGLYGGLASLLLDPIPNGAHYVDELLLHSNIKYGEYLSYYMQDFVTGKNETSDGLLHQRIKRIT</sequence>
<dbReference type="OrthoDB" id="2446835at2"/>
<accession>A0A1B1ZAA1</accession>
<dbReference type="AlphaFoldDB" id="A0A1B1ZAA1"/>
<dbReference type="STRING" id="255247.ABE41_020025"/>
<proteinExistence type="predicted"/>
<name>A0A1B1ZAA1_9BACL</name>
<dbReference type="KEGG" id="far:ABE41_020025"/>
<evidence type="ECO:0000313" key="2">
    <source>
        <dbReference type="Proteomes" id="UP000077412"/>
    </source>
</evidence>
<keyword evidence="2" id="KW-1185">Reference proteome</keyword>
<organism evidence="1 2">
    <name type="scientific">Fictibacillus arsenicus</name>
    <dbReference type="NCBI Taxonomy" id="255247"/>
    <lineage>
        <taxon>Bacteria</taxon>
        <taxon>Bacillati</taxon>
        <taxon>Bacillota</taxon>
        <taxon>Bacilli</taxon>
        <taxon>Bacillales</taxon>
        <taxon>Fictibacillaceae</taxon>
        <taxon>Fictibacillus</taxon>
    </lineage>
</organism>
<evidence type="ECO:0000313" key="1">
    <source>
        <dbReference type="EMBL" id="ANX14309.1"/>
    </source>
</evidence>
<dbReference type="Proteomes" id="UP000077412">
    <property type="component" value="Chromosome"/>
</dbReference>
<dbReference type="InterPro" id="IPR023181">
    <property type="entry name" value="Homospermid_syn-like_C"/>
</dbReference>
<dbReference type="RefSeq" id="WP_066294286.1">
    <property type="nucleotide sequence ID" value="NZ_CP016761.1"/>
</dbReference>
<reference evidence="1 2" key="1">
    <citation type="submission" date="2016-08" db="EMBL/GenBank/DDBJ databases">
        <title>Complete genome sequence of Fictibacillus arsenicus G25-54, a strain with toxicity to nematodes and a potential arsenic-resistance activity.</title>
        <authorList>
            <person name="Zheng Z."/>
        </authorList>
    </citation>
    <scope>NUCLEOTIDE SEQUENCE [LARGE SCALE GENOMIC DNA]</scope>
    <source>
        <strain evidence="1 2">G25-54</strain>
    </source>
</reference>
<dbReference type="EMBL" id="CP016761">
    <property type="protein sequence ID" value="ANX14309.1"/>
    <property type="molecule type" value="Genomic_DNA"/>
</dbReference>
<dbReference type="Gene3D" id="3.30.360.30">
    <property type="entry name" value="homospermidine synthase like"/>
    <property type="match status" value="1"/>
</dbReference>
<dbReference type="Gene3D" id="3.40.50.720">
    <property type="entry name" value="NAD(P)-binding Rossmann-like Domain"/>
    <property type="match status" value="1"/>
</dbReference>
<protein>
    <submittedName>
        <fullName evidence="1">S-adenosylmethionine decarboxylase related protein</fullName>
    </submittedName>
</protein>
<gene>
    <name evidence="1" type="ORF">ABE41_020025</name>
</gene>